<dbReference type="InterPro" id="IPR045569">
    <property type="entry name" value="Metalloprtase-TldD/E_C"/>
</dbReference>
<dbReference type="InterPro" id="IPR035068">
    <property type="entry name" value="TldD/PmbA_N"/>
</dbReference>
<dbReference type="Gene3D" id="3.30.2290.10">
    <property type="entry name" value="PmbA/TldD superfamily"/>
    <property type="match status" value="1"/>
</dbReference>
<comment type="caution">
    <text evidence="5">The sequence shown here is derived from an EMBL/GenBank/DDBJ whole genome shotgun (WGS) entry which is preliminary data.</text>
</comment>
<evidence type="ECO:0000256" key="1">
    <source>
        <dbReference type="ARBA" id="ARBA00005836"/>
    </source>
</evidence>
<dbReference type="InterPro" id="IPR002510">
    <property type="entry name" value="Metalloprtase-TldD/E_N"/>
</dbReference>
<evidence type="ECO:0000313" key="5">
    <source>
        <dbReference type="EMBL" id="MDH8679647.1"/>
    </source>
</evidence>
<evidence type="ECO:0000259" key="3">
    <source>
        <dbReference type="Pfam" id="PF19289"/>
    </source>
</evidence>
<sequence>MNEQFIEALFAKGSTKGFDAQEIYYVNNKNTEISVYQGQIDKFNVSEDGGLSYRGMVDGKLGYSYTEIMDESSIEMLVNEAYANAKVIEIEDEVFLHDGSGEYAEVDNFNPELERVSIEKKIQFMLDLEQSILTDDPRVKTMSQNSYDEVESIRRIKNTNGLDVTDQVNYCLAYAVAIVEENEDKRTGLGYDISNSFSDLSIEKITREATGEALKMLGAKSIKSVKCPVVIKNETFAQLFSAYMGILNAERVQKNLSKLGDKLGEVIASSELTLYDDPHLKGALSSSSFDAEGVATMKKPVIEDGVLKTFFHNLKTASKAGVVSTGNASKGSYKGTVGIAPSNLVIKPGEKSLEEVVSTIDTGVYILELQGLHAGINTISGDFSLQCYGYMIENGALTKPVSQITVAGNFFEMLMDIECFANDFRFSILSSDYTGAASVKIKQLSISGE</sequence>
<keyword evidence="6" id="KW-1185">Reference proteome</keyword>
<gene>
    <name evidence="5" type="ORF">QE109_15925</name>
</gene>
<evidence type="ECO:0000259" key="2">
    <source>
        <dbReference type="Pfam" id="PF01523"/>
    </source>
</evidence>
<feature type="domain" description="Metalloprotease TldD/E N-terminal" evidence="2">
    <location>
        <begin position="22"/>
        <end position="85"/>
    </location>
</feature>
<dbReference type="InterPro" id="IPR047657">
    <property type="entry name" value="PmbA"/>
</dbReference>
<dbReference type="InterPro" id="IPR045570">
    <property type="entry name" value="Metalloprtase-TldD/E_cen_dom"/>
</dbReference>
<dbReference type="InterPro" id="IPR036059">
    <property type="entry name" value="TldD/PmbA_sf"/>
</dbReference>
<accession>A0ABT6NGZ4</accession>
<dbReference type="RefSeq" id="WP_281095543.1">
    <property type="nucleotide sequence ID" value="NZ_JARYZI010000014.1"/>
</dbReference>
<dbReference type="PANTHER" id="PTHR43421">
    <property type="entry name" value="METALLOPROTEASE PMBA"/>
    <property type="match status" value="1"/>
</dbReference>
<protein>
    <submittedName>
        <fullName evidence="5">TldD/PmbA family protein</fullName>
    </submittedName>
</protein>
<comment type="similarity">
    <text evidence="1">Belongs to the peptidase U62 family.</text>
</comment>
<organism evidence="5 6">
    <name type="scientific">Fusibacter bizertensis</name>
    <dbReference type="NCBI Taxonomy" id="1488331"/>
    <lineage>
        <taxon>Bacteria</taxon>
        <taxon>Bacillati</taxon>
        <taxon>Bacillota</taxon>
        <taxon>Clostridia</taxon>
        <taxon>Eubacteriales</taxon>
        <taxon>Eubacteriales Family XII. Incertae Sedis</taxon>
        <taxon>Fusibacter</taxon>
    </lineage>
</organism>
<dbReference type="Pfam" id="PF01523">
    <property type="entry name" value="PmbA_TldD_1st"/>
    <property type="match status" value="1"/>
</dbReference>
<dbReference type="Pfam" id="PF19290">
    <property type="entry name" value="PmbA_TldD_2nd"/>
    <property type="match status" value="1"/>
</dbReference>
<proteinExistence type="inferred from homology"/>
<dbReference type="Pfam" id="PF19289">
    <property type="entry name" value="PmbA_TldD_3rd"/>
    <property type="match status" value="1"/>
</dbReference>
<dbReference type="SUPFAM" id="SSF111283">
    <property type="entry name" value="Putative modulator of DNA gyrase, PmbA/TldD"/>
    <property type="match status" value="1"/>
</dbReference>
<feature type="domain" description="Metalloprotease TldD/E central" evidence="4">
    <location>
        <begin position="112"/>
        <end position="217"/>
    </location>
</feature>
<evidence type="ECO:0000259" key="4">
    <source>
        <dbReference type="Pfam" id="PF19290"/>
    </source>
</evidence>
<feature type="domain" description="Metalloprotease TldD/E C-terminal" evidence="3">
    <location>
        <begin position="226"/>
        <end position="448"/>
    </location>
</feature>
<dbReference type="PANTHER" id="PTHR43421:SF1">
    <property type="entry name" value="METALLOPROTEASE PMBA"/>
    <property type="match status" value="1"/>
</dbReference>
<reference evidence="5 6" key="1">
    <citation type="submission" date="2023-04" db="EMBL/GenBank/DDBJ databases">
        <title>Fusibacter bizertensis strain WBS, isolated from littoral bottom sediments of the Arctic seas - biochemical and genomic analysis.</title>
        <authorList>
            <person name="Brioukhanov A.L."/>
        </authorList>
    </citation>
    <scope>NUCLEOTIDE SEQUENCE [LARGE SCALE GENOMIC DNA]</scope>
    <source>
        <strain evidence="5 6">WBS</strain>
    </source>
</reference>
<dbReference type="EMBL" id="JARYZI010000014">
    <property type="protein sequence ID" value="MDH8679647.1"/>
    <property type="molecule type" value="Genomic_DNA"/>
</dbReference>
<dbReference type="Proteomes" id="UP001158045">
    <property type="component" value="Unassembled WGS sequence"/>
</dbReference>
<evidence type="ECO:0000313" key="6">
    <source>
        <dbReference type="Proteomes" id="UP001158045"/>
    </source>
</evidence>
<name>A0ABT6NGZ4_9FIRM</name>